<dbReference type="KEGG" id="abe:ARB_04746"/>
<feature type="compositionally biased region" description="Basic and acidic residues" evidence="1">
    <location>
        <begin position="322"/>
        <end position="343"/>
    </location>
</feature>
<feature type="region of interest" description="Disordered" evidence="1">
    <location>
        <begin position="322"/>
        <end position="364"/>
    </location>
</feature>
<evidence type="ECO:0008006" key="4">
    <source>
        <dbReference type="Google" id="ProtNLM"/>
    </source>
</evidence>
<name>D4AM56_ARTBC</name>
<dbReference type="Pfam" id="PF00687">
    <property type="entry name" value="Ribosomal_L1"/>
    <property type="match status" value="1"/>
</dbReference>
<dbReference type="STRING" id="663331.D4AM56"/>
<dbReference type="HOGENOM" id="CLU_026457_5_0_1"/>
<dbReference type="eggNOG" id="KOG1685">
    <property type="taxonomic scope" value="Eukaryota"/>
</dbReference>
<dbReference type="RefSeq" id="XP_003016457.1">
    <property type="nucleotide sequence ID" value="XM_003016411.1"/>
</dbReference>
<feature type="region of interest" description="Disordered" evidence="1">
    <location>
        <begin position="388"/>
        <end position="414"/>
    </location>
</feature>
<feature type="region of interest" description="Disordered" evidence="1">
    <location>
        <begin position="48"/>
        <end position="71"/>
    </location>
</feature>
<dbReference type="InterPro" id="IPR028364">
    <property type="entry name" value="Ribosomal_uL1/biogenesis"/>
</dbReference>
<proteinExistence type="predicted"/>
<dbReference type="SUPFAM" id="SSF56808">
    <property type="entry name" value="Ribosomal protein L1"/>
    <property type="match status" value="1"/>
</dbReference>
<evidence type="ECO:0000313" key="2">
    <source>
        <dbReference type="EMBL" id="EFE35812.1"/>
    </source>
</evidence>
<dbReference type="EMBL" id="ABSU01000002">
    <property type="protein sequence ID" value="EFE35812.1"/>
    <property type="molecule type" value="Genomic_DNA"/>
</dbReference>
<dbReference type="Gene3D" id="3.40.50.790">
    <property type="match status" value="1"/>
</dbReference>
<comment type="caution">
    <text evidence="2">The sequence shown here is derived from an EMBL/GenBank/DDBJ whole genome shotgun (WGS) entry which is preliminary data.</text>
</comment>
<evidence type="ECO:0000256" key="1">
    <source>
        <dbReference type="SAM" id="MobiDB-lite"/>
    </source>
</evidence>
<gene>
    <name evidence="2" type="ORF">ARB_04746</name>
</gene>
<protein>
    <recommendedName>
        <fullName evidence="4">Ribosomal protein L1</fullName>
    </recommendedName>
</protein>
<dbReference type="Proteomes" id="UP000008866">
    <property type="component" value="Unassembled WGS sequence"/>
</dbReference>
<reference evidence="3" key="1">
    <citation type="journal article" date="2011" name="Genome Biol.">
        <title>Comparative and functional genomics provide insights into the pathogenicity of dermatophytic fungi.</title>
        <authorList>
            <person name="Burmester A."/>
            <person name="Shelest E."/>
            <person name="Gloeckner G."/>
            <person name="Heddergott C."/>
            <person name="Schindler S."/>
            <person name="Staib P."/>
            <person name="Heidel A."/>
            <person name="Felder M."/>
            <person name="Petzold A."/>
            <person name="Szafranski K."/>
            <person name="Feuermann M."/>
            <person name="Pedruzzi I."/>
            <person name="Priebe S."/>
            <person name="Groth M."/>
            <person name="Winkler R."/>
            <person name="Li W."/>
            <person name="Kniemeyer O."/>
            <person name="Schroeckh V."/>
            <person name="Hertweck C."/>
            <person name="Hube B."/>
            <person name="White T.C."/>
            <person name="Platzer M."/>
            <person name="Guthke R."/>
            <person name="Heitman J."/>
            <person name="Woestemeyer J."/>
            <person name="Zipfel P.F."/>
            <person name="Monod M."/>
            <person name="Brakhage A.A."/>
        </authorList>
    </citation>
    <scope>NUCLEOTIDE SEQUENCE [LARGE SCALE GENOMIC DNA]</scope>
    <source>
        <strain evidence="3">ATCC MYA-4681 / CBS 112371</strain>
    </source>
</reference>
<dbReference type="AlphaFoldDB" id="D4AM56"/>
<dbReference type="FunFam" id="3.40.50.790:FF:000006">
    <property type="entry name" value="Electron transfer flavoprotein alpha-subunit"/>
    <property type="match status" value="1"/>
</dbReference>
<sequence>MAVSVVKTGSKYQLDADQNETGRLKQEKVLRASTALLSHIKAEDQRKAADSTVKKLPLGDDSDSEDDGSTGEHSPIWLILTTKKHLVDKNRMKPGKIAVPHSLNPSSTLNVCLITADPQRAFKDTIADPAFPPELAAKITKVIGFSKLRDRYKSFESRRQLLAEHDLFLADDRIILRLVNTLGKIFFKSSKRPIPVRLEEIQKVDGKRVKAADKKRPPTDEKIASVAAPAVVAREIERAIACVPVNLSPAATAALRVGWSNWPAQKLVENVSAVVEAMVDKYVARGWKNLKAVHVKGANTAAMPIWLADELWLEEGDVKEDEVKKVEDSSKKRKSIEGADAGKKSKKSKLLTSTVVERDEEEEEELKARKAKLKAQKAKAVAKVNGDALLLPQEASSSSSKKPRTKLAKMKKAT</sequence>
<dbReference type="InterPro" id="IPR016095">
    <property type="entry name" value="Ribosomal_uL1_3-a/b-sand"/>
</dbReference>
<keyword evidence="3" id="KW-1185">Reference proteome</keyword>
<dbReference type="CDD" id="cd00403">
    <property type="entry name" value="Ribosomal_L1"/>
    <property type="match status" value="1"/>
</dbReference>
<feature type="region of interest" description="Disordered" evidence="1">
    <location>
        <begin position="1"/>
        <end position="22"/>
    </location>
</feature>
<dbReference type="InterPro" id="IPR023674">
    <property type="entry name" value="Ribosomal_uL1-like"/>
</dbReference>
<feature type="compositionally biased region" description="Basic residues" evidence="1">
    <location>
        <begin position="401"/>
        <end position="414"/>
    </location>
</feature>
<dbReference type="GeneID" id="9521939"/>
<evidence type="ECO:0000313" key="3">
    <source>
        <dbReference type="Proteomes" id="UP000008866"/>
    </source>
</evidence>
<dbReference type="OMA" id="PQRAYKN"/>
<feature type="compositionally biased region" description="Acidic residues" evidence="1">
    <location>
        <begin position="60"/>
        <end position="69"/>
    </location>
</feature>
<organism evidence="2 3">
    <name type="scientific">Arthroderma benhamiae (strain ATCC MYA-4681 / CBS 112371)</name>
    <name type="common">Trichophyton mentagrophytes</name>
    <dbReference type="NCBI Taxonomy" id="663331"/>
    <lineage>
        <taxon>Eukaryota</taxon>
        <taxon>Fungi</taxon>
        <taxon>Dikarya</taxon>
        <taxon>Ascomycota</taxon>
        <taxon>Pezizomycotina</taxon>
        <taxon>Eurotiomycetes</taxon>
        <taxon>Eurotiomycetidae</taxon>
        <taxon>Onygenales</taxon>
        <taxon>Arthrodermataceae</taxon>
        <taxon>Trichophyton</taxon>
    </lineage>
</organism>
<accession>D4AM56</accession>